<feature type="compositionally biased region" description="Acidic residues" evidence="4">
    <location>
        <begin position="13"/>
        <end position="35"/>
    </location>
</feature>
<dbReference type="Proteomes" id="UP000287033">
    <property type="component" value="Unassembled WGS sequence"/>
</dbReference>
<dbReference type="GO" id="GO:0005634">
    <property type="term" value="C:nucleus"/>
    <property type="evidence" value="ECO:0007669"/>
    <property type="project" value="TreeGrafter"/>
</dbReference>
<dbReference type="STRING" id="137246.A0A401SIK9"/>
<dbReference type="OrthoDB" id="27543at2759"/>
<comment type="caution">
    <text evidence="5">The sequence shown here is derived from an EMBL/GenBank/DDBJ whole genome shotgun (WGS) entry which is preliminary data.</text>
</comment>
<dbReference type="PIRSF" id="PIRSF028983">
    <property type="entry name" value="BCP1"/>
    <property type="match status" value="1"/>
</dbReference>
<proteinExistence type="inferred from homology"/>
<sequence>MASSAKRRQLDPAAEESETEEEESGDSSGESEQEVQQEVQVDFEAHTISDSDHNGIKRLLQQLFLKASINITELADIIIQQNHVGSVIRQAEILDGNNEDGDEDDIFGFITVINLTERKGMESVEQIKELVLSQSKSHHQGTAEQLDKILNDNSKPVSFLISERFINVPPQISLPLHKQLQTELMDAHKSNKPCGKSHYYLMISKTYMEVGKKNMPQQKGKVKEELMFTNAEEEFFYEQSVITYSYSVQEDSDSCLSGRWSFDDIPMKPLRTVMLIPADRINAIINKLEEYLTI</sequence>
<dbReference type="GO" id="GO:0000922">
    <property type="term" value="C:spindle pole"/>
    <property type="evidence" value="ECO:0007669"/>
    <property type="project" value="UniProtKB-SubCell"/>
</dbReference>
<dbReference type="AlphaFoldDB" id="A0A401SIK9"/>
<evidence type="ECO:0000256" key="2">
    <source>
        <dbReference type="ARBA" id="ARBA00006781"/>
    </source>
</evidence>
<organism evidence="5 6">
    <name type="scientific">Chiloscyllium punctatum</name>
    <name type="common">Brownbanded bambooshark</name>
    <name type="synonym">Hemiscyllium punctatum</name>
    <dbReference type="NCBI Taxonomy" id="137246"/>
    <lineage>
        <taxon>Eukaryota</taxon>
        <taxon>Metazoa</taxon>
        <taxon>Chordata</taxon>
        <taxon>Craniata</taxon>
        <taxon>Vertebrata</taxon>
        <taxon>Chondrichthyes</taxon>
        <taxon>Elasmobranchii</taxon>
        <taxon>Galeomorphii</taxon>
        <taxon>Galeoidea</taxon>
        <taxon>Orectolobiformes</taxon>
        <taxon>Hemiscylliidae</taxon>
        <taxon>Chiloscyllium</taxon>
    </lineage>
</organism>
<dbReference type="EMBL" id="BEZZ01000287">
    <property type="protein sequence ID" value="GCC30183.1"/>
    <property type="molecule type" value="Genomic_DNA"/>
</dbReference>
<dbReference type="PANTHER" id="PTHR13261:SF0">
    <property type="entry name" value="BRCA2 AND CDKN1A-INTERACTING PROTEIN"/>
    <property type="match status" value="1"/>
</dbReference>
<evidence type="ECO:0000256" key="4">
    <source>
        <dbReference type="SAM" id="MobiDB-lite"/>
    </source>
</evidence>
<comment type="similarity">
    <text evidence="2 3">Belongs to the BCP1 family.</text>
</comment>
<evidence type="ECO:0000313" key="6">
    <source>
        <dbReference type="Proteomes" id="UP000287033"/>
    </source>
</evidence>
<dbReference type="PANTHER" id="PTHR13261">
    <property type="entry name" value="BRCA2 AND CDKN1A INTERACTING PROTEIN"/>
    <property type="match status" value="1"/>
</dbReference>
<name>A0A401SIK9_CHIPU</name>
<evidence type="ECO:0000256" key="3">
    <source>
        <dbReference type="PIRNR" id="PIRNR028983"/>
    </source>
</evidence>
<evidence type="ECO:0000313" key="5">
    <source>
        <dbReference type="EMBL" id="GCC30183.1"/>
    </source>
</evidence>
<dbReference type="Pfam" id="PF13862">
    <property type="entry name" value="BCCIP"/>
    <property type="match status" value="1"/>
</dbReference>
<comment type="subcellular location">
    <subcellularLocation>
        <location evidence="1">Cytoplasm</location>
        <location evidence="1">Cytoskeleton</location>
        <location evidence="1">Spindle pole</location>
    </subcellularLocation>
</comment>
<protein>
    <recommendedName>
        <fullName evidence="3">Protein BCCIP homolog</fullName>
    </recommendedName>
</protein>
<feature type="region of interest" description="Disordered" evidence="4">
    <location>
        <begin position="1"/>
        <end position="37"/>
    </location>
</feature>
<gene>
    <name evidence="5" type="ORF">chiPu_0008631</name>
</gene>
<dbReference type="InterPro" id="IPR025602">
    <property type="entry name" value="BCP1_family"/>
</dbReference>
<dbReference type="OMA" id="VKFYRKE"/>
<accession>A0A401SIK9</accession>
<keyword evidence="6" id="KW-1185">Reference proteome</keyword>
<reference evidence="5 6" key="1">
    <citation type="journal article" date="2018" name="Nat. Ecol. Evol.">
        <title>Shark genomes provide insights into elasmobranch evolution and the origin of vertebrates.</title>
        <authorList>
            <person name="Hara Y"/>
            <person name="Yamaguchi K"/>
            <person name="Onimaru K"/>
            <person name="Kadota M"/>
            <person name="Koyanagi M"/>
            <person name="Keeley SD"/>
            <person name="Tatsumi K"/>
            <person name="Tanaka K"/>
            <person name="Motone F"/>
            <person name="Kageyama Y"/>
            <person name="Nozu R"/>
            <person name="Adachi N"/>
            <person name="Nishimura O"/>
            <person name="Nakagawa R"/>
            <person name="Tanegashima C"/>
            <person name="Kiyatake I"/>
            <person name="Matsumoto R"/>
            <person name="Murakumo K"/>
            <person name="Nishida K"/>
            <person name="Terakita A"/>
            <person name="Kuratani S"/>
            <person name="Sato K"/>
            <person name="Hyodo S Kuraku.S."/>
        </authorList>
    </citation>
    <scope>NUCLEOTIDE SEQUENCE [LARGE SCALE GENOMIC DNA]</scope>
</reference>
<evidence type="ECO:0000256" key="1">
    <source>
        <dbReference type="ARBA" id="ARBA00004647"/>
    </source>
</evidence>